<feature type="domain" description="ABC transporter" evidence="6">
    <location>
        <begin position="180"/>
        <end position="241"/>
    </location>
</feature>
<evidence type="ECO:0000256" key="3">
    <source>
        <dbReference type="ARBA" id="ARBA00022692"/>
    </source>
</evidence>
<dbReference type="EMBL" id="CP002779">
    <property type="protein sequence ID" value="AEH24390.1"/>
    <property type="molecule type" value="Genomic_DNA"/>
</dbReference>
<evidence type="ECO:0000256" key="1">
    <source>
        <dbReference type="ARBA" id="ARBA00004141"/>
    </source>
</evidence>
<keyword evidence="3" id="KW-0812">Transmembrane</keyword>
<keyword evidence="8" id="KW-1185">Reference proteome</keyword>
<dbReference type="GO" id="GO:0005886">
    <property type="term" value="C:plasma membrane"/>
    <property type="evidence" value="ECO:0007669"/>
    <property type="project" value="UniProtKB-ARBA"/>
</dbReference>
<keyword evidence="4" id="KW-1133">Transmembrane helix</keyword>
<protein>
    <submittedName>
        <fullName evidence="7">ABC-type cobalt transport system, CbiQ permease component</fullName>
    </submittedName>
</protein>
<evidence type="ECO:0000313" key="8">
    <source>
        <dbReference type="Proteomes" id="UP000008386"/>
    </source>
</evidence>
<dbReference type="Pfam" id="PF00005">
    <property type="entry name" value="ABC_tran"/>
    <property type="match status" value="1"/>
</dbReference>
<evidence type="ECO:0000256" key="2">
    <source>
        <dbReference type="ARBA" id="ARBA00022475"/>
    </source>
</evidence>
<gene>
    <name evidence="7" type="ordered locus">PYCH_07020</name>
</gene>
<comment type="subcellular location">
    <subcellularLocation>
        <location evidence="1">Membrane</location>
        <topology evidence="1">Multi-pass membrane protein</topology>
    </subcellularLocation>
</comment>
<dbReference type="Proteomes" id="UP000008386">
    <property type="component" value="Chromosome"/>
</dbReference>
<dbReference type="KEGG" id="pya:PYCH_07020"/>
<sequence length="269" mass="29608">MVFSLTLFNPGRPIVNTPLGPITHEGVRSFLLLLGKAFLSSGATVVIVNSVGFSRILAEMEALKFSNIITLTLAFTYRYLDVFIGEAMRMKRALDSRAFGIGRLEYYRKLGALIGEVFVRAYMRSERVYWAMLSRGFGEFPKVDEGAILYFAPYCPHLGGTAPMIELRNVHFSYGGREVLRGVSLKIERGEVFGFLGPNGAGKSTLLFHLNGILKPKRGEVLVEGLNPAKTRKKLGGRLAYQQFLRTWPLVPTTSASGEKSSGSGFSGP</sequence>
<dbReference type="PANTHER" id="PTHR34857">
    <property type="entry name" value="SLL0384 PROTEIN"/>
    <property type="match status" value="1"/>
</dbReference>
<evidence type="ECO:0000259" key="6">
    <source>
        <dbReference type="Pfam" id="PF00005"/>
    </source>
</evidence>
<dbReference type="STRING" id="529709.PYCH_07020"/>
<dbReference type="InterPro" id="IPR027417">
    <property type="entry name" value="P-loop_NTPase"/>
</dbReference>
<dbReference type="eggNOG" id="arCOG00194">
    <property type="taxonomic scope" value="Archaea"/>
</dbReference>
<dbReference type="SUPFAM" id="SSF52540">
    <property type="entry name" value="P-loop containing nucleoside triphosphate hydrolases"/>
    <property type="match status" value="1"/>
</dbReference>
<organism evidence="7 8">
    <name type="scientific">Pyrococcus yayanosii (strain CH1 / JCM 16557)</name>
    <dbReference type="NCBI Taxonomy" id="529709"/>
    <lineage>
        <taxon>Archaea</taxon>
        <taxon>Methanobacteriati</taxon>
        <taxon>Methanobacteriota</taxon>
        <taxon>Thermococci</taxon>
        <taxon>Thermococcales</taxon>
        <taxon>Thermococcaceae</taxon>
        <taxon>Pyrococcus</taxon>
    </lineage>
</organism>
<dbReference type="Gene3D" id="3.40.50.300">
    <property type="entry name" value="P-loop containing nucleotide triphosphate hydrolases"/>
    <property type="match status" value="1"/>
</dbReference>
<dbReference type="CDD" id="cd16914">
    <property type="entry name" value="EcfT"/>
    <property type="match status" value="1"/>
</dbReference>
<name>F8AJ18_PYRYC</name>
<reference evidence="7 8" key="1">
    <citation type="journal article" date="2011" name="J. Bacteriol.">
        <title>Complete genome sequence of the obligate piezophilic hyperthermophilic archaeon Pyrococcus yayanosii CH1.</title>
        <authorList>
            <person name="Jun X."/>
            <person name="Lupeng L."/>
            <person name="Minjuan X."/>
            <person name="Oger P."/>
            <person name="Fengping W."/>
            <person name="Jebbar M."/>
            <person name="Xiang X."/>
        </authorList>
    </citation>
    <scope>NUCLEOTIDE SEQUENCE [LARGE SCALE GENOMIC DNA]</scope>
    <source>
        <strain evidence="8">CH1 / JCM 16557</strain>
    </source>
</reference>
<dbReference type="InterPro" id="IPR003439">
    <property type="entry name" value="ABC_transporter-like_ATP-bd"/>
</dbReference>
<dbReference type="GO" id="GO:0005524">
    <property type="term" value="F:ATP binding"/>
    <property type="evidence" value="ECO:0007669"/>
    <property type="project" value="InterPro"/>
</dbReference>
<dbReference type="AlphaFoldDB" id="F8AJ18"/>
<dbReference type="eggNOG" id="arCOG02250">
    <property type="taxonomic scope" value="Archaea"/>
</dbReference>
<accession>F8AJ18</accession>
<keyword evidence="5" id="KW-0472">Membrane</keyword>
<keyword evidence="2" id="KW-1003">Cell membrane</keyword>
<dbReference type="InterPro" id="IPR051611">
    <property type="entry name" value="ECF_transporter_component"/>
</dbReference>
<evidence type="ECO:0000313" key="7">
    <source>
        <dbReference type="EMBL" id="AEH24390.1"/>
    </source>
</evidence>
<evidence type="ECO:0000256" key="5">
    <source>
        <dbReference type="ARBA" id="ARBA00023136"/>
    </source>
</evidence>
<dbReference type="HOGENOM" id="CLU_1032967_0_0_2"/>
<dbReference type="Pfam" id="PF02361">
    <property type="entry name" value="CbiQ"/>
    <property type="match status" value="1"/>
</dbReference>
<dbReference type="PANTHER" id="PTHR34857:SF2">
    <property type="entry name" value="SLL0384 PROTEIN"/>
    <property type="match status" value="1"/>
</dbReference>
<dbReference type="InterPro" id="IPR003339">
    <property type="entry name" value="ABC/ECF_trnsptr_transmembrane"/>
</dbReference>
<evidence type="ECO:0000256" key="4">
    <source>
        <dbReference type="ARBA" id="ARBA00022989"/>
    </source>
</evidence>
<dbReference type="GO" id="GO:0016887">
    <property type="term" value="F:ATP hydrolysis activity"/>
    <property type="evidence" value="ECO:0007669"/>
    <property type="project" value="InterPro"/>
</dbReference>
<proteinExistence type="predicted"/>